<keyword evidence="1" id="KW-0805">Transcription regulation</keyword>
<feature type="transmembrane region" description="Helical" evidence="4">
    <location>
        <begin position="6"/>
        <end position="24"/>
    </location>
</feature>
<comment type="caution">
    <text evidence="6">The sequence shown here is derived from an EMBL/GenBank/DDBJ whole genome shotgun (WGS) entry which is preliminary data.</text>
</comment>
<keyword evidence="7" id="KW-1185">Reference proteome</keyword>
<dbReference type="PANTHER" id="PTHR43280">
    <property type="entry name" value="ARAC-FAMILY TRANSCRIPTIONAL REGULATOR"/>
    <property type="match status" value="1"/>
</dbReference>
<feature type="transmembrane region" description="Helical" evidence="4">
    <location>
        <begin position="128"/>
        <end position="151"/>
    </location>
</feature>
<evidence type="ECO:0000259" key="5">
    <source>
        <dbReference type="PROSITE" id="PS01124"/>
    </source>
</evidence>
<dbReference type="RefSeq" id="WP_346752757.1">
    <property type="nucleotide sequence ID" value="NZ_JAUJEA010000005.1"/>
</dbReference>
<feature type="domain" description="HTH araC/xylS-type" evidence="5">
    <location>
        <begin position="261"/>
        <end position="365"/>
    </location>
</feature>
<keyword evidence="4" id="KW-0812">Transmembrane</keyword>
<evidence type="ECO:0000313" key="6">
    <source>
        <dbReference type="EMBL" id="MDN5202735.1"/>
    </source>
</evidence>
<keyword evidence="4" id="KW-1133">Transmembrane helix</keyword>
<dbReference type="InterPro" id="IPR018060">
    <property type="entry name" value="HTH_AraC"/>
</dbReference>
<reference evidence="6" key="1">
    <citation type="submission" date="2023-06" db="EMBL/GenBank/DDBJ databases">
        <title>Genomic of Parafulvivirga corallium.</title>
        <authorList>
            <person name="Wang G."/>
        </authorList>
    </citation>
    <scope>NUCLEOTIDE SEQUENCE</scope>
    <source>
        <strain evidence="6">BMA10</strain>
    </source>
</reference>
<organism evidence="6 7">
    <name type="scientific">Splendidivirga corallicola</name>
    <dbReference type="NCBI Taxonomy" id="3051826"/>
    <lineage>
        <taxon>Bacteria</taxon>
        <taxon>Pseudomonadati</taxon>
        <taxon>Bacteroidota</taxon>
        <taxon>Cytophagia</taxon>
        <taxon>Cytophagales</taxon>
        <taxon>Splendidivirgaceae</taxon>
        <taxon>Splendidivirga</taxon>
    </lineage>
</organism>
<dbReference type="Pfam" id="PF12833">
    <property type="entry name" value="HTH_18"/>
    <property type="match status" value="1"/>
</dbReference>
<accession>A0ABT8KPR6</accession>
<evidence type="ECO:0000256" key="3">
    <source>
        <dbReference type="ARBA" id="ARBA00023163"/>
    </source>
</evidence>
<dbReference type="PROSITE" id="PS00041">
    <property type="entry name" value="HTH_ARAC_FAMILY_1"/>
    <property type="match status" value="1"/>
</dbReference>
<protein>
    <submittedName>
        <fullName evidence="6">Helix-turn-helix domain-containing protein</fullName>
    </submittedName>
</protein>
<sequence>MAFLNTIPLIGALVAFLLGILILTSNGKNRTAKITLAVIVFMNVHNLFESYLFYNDLNWPGFGLGLSYLHYHLIGALFLLYTYLQFKIDLNLKLWGLVLGLYTLLRFAVLMSIDYKNLESAVDLTPELWGLIIDYFISVALNIVLLFLAFRKIQQLKFVVELTGKEQLNLKFLKSLLVISIAIYLAVLINSVISIFDEEKWLIYEKVESILISVFSVAIAYSAFRFPVFSVYGDFQDLSVNTQKKYAKSSLTEDAADKIWEELNDVMEDEKPYRNPEYRLNDLAARVNESVHHVSQVINEKQGISFSDFVNQFRVREAQKLLSSQRAKQITILAISFEAGFNSKTAFYNTFKKVTGKTPSEFKKTYETSNTD</sequence>
<evidence type="ECO:0000313" key="7">
    <source>
        <dbReference type="Proteomes" id="UP001172082"/>
    </source>
</evidence>
<dbReference type="EMBL" id="JAUJEA010000005">
    <property type="protein sequence ID" value="MDN5202735.1"/>
    <property type="molecule type" value="Genomic_DNA"/>
</dbReference>
<keyword evidence="3" id="KW-0804">Transcription</keyword>
<dbReference type="SMART" id="SM00342">
    <property type="entry name" value="HTH_ARAC"/>
    <property type="match status" value="1"/>
</dbReference>
<name>A0ABT8KPR6_9BACT</name>
<keyword evidence="4" id="KW-0472">Membrane</keyword>
<dbReference type="Proteomes" id="UP001172082">
    <property type="component" value="Unassembled WGS sequence"/>
</dbReference>
<feature type="transmembrane region" description="Helical" evidence="4">
    <location>
        <begin position="36"/>
        <end position="54"/>
    </location>
</feature>
<feature type="transmembrane region" description="Helical" evidence="4">
    <location>
        <begin position="172"/>
        <end position="195"/>
    </location>
</feature>
<dbReference type="PANTHER" id="PTHR43280:SF29">
    <property type="entry name" value="ARAC-FAMILY TRANSCRIPTIONAL REGULATOR"/>
    <property type="match status" value="1"/>
</dbReference>
<dbReference type="Gene3D" id="1.10.10.60">
    <property type="entry name" value="Homeodomain-like"/>
    <property type="match status" value="2"/>
</dbReference>
<dbReference type="InterPro" id="IPR018062">
    <property type="entry name" value="HTH_AraC-typ_CS"/>
</dbReference>
<feature type="transmembrane region" description="Helical" evidence="4">
    <location>
        <begin position="60"/>
        <end position="82"/>
    </location>
</feature>
<dbReference type="PROSITE" id="PS01124">
    <property type="entry name" value="HTH_ARAC_FAMILY_2"/>
    <property type="match status" value="1"/>
</dbReference>
<gene>
    <name evidence="6" type="ORF">QQ008_15205</name>
</gene>
<dbReference type="SUPFAM" id="SSF46689">
    <property type="entry name" value="Homeodomain-like"/>
    <property type="match status" value="1"/>
</dbReference>
<feature type="transmembrane region" description="Helical" evidence="4">
    <location>
        <begin position="207"/>
        <end position="224"/>
    </location>
</feature>
<dbReference type="InterPro" id="IPR009057">
    <property type="entry name" value="Homeodomain-like_sf"/>
</dbReference>
<feature type="transmembrane region" description="Helical" evidence="4">
    <location>
        <begin position="94"/>
        <end position="113"/>
    </location>
</feature>
<evidence type="ECO:0000256" key="4">
    <source>
        <dbReference type="SAM" id="Phobius"/>
    </source>
</evidence>
<proteinExistence type="predicted"/>
<evidence type="ECO:0000256" key="2">
    <source>
        <dbReference type="ARBA" id="ARBA00023125"/>
    </source>
</evidence>
<keyword evidence="2" id="KW-0238">DNA-binding</keyword>
<evidence type="ECO:0000256" key="1">
    <source>
        <dbReference type="ARBA" id="ARBA00023015"/>
    </source>
</evidence>